<dbReference type="EMBL" id="PSZP01000023">
    <property type="protein sequence ID" value="TCG10744.1"/>
    <property type="molecule type" value="Genomic_DNA"/>
</dbReference>
<comment type="caution">
    <text evidence="2">The sequence shown here is derived from an EMBL/GenBank/DDBJ whole genome shotgun (WGS) entry which is preliminary data.</text>
</comment>
<gene>
    <name evidence="2" type="ORF">C4B25_03110</name>
</gene>
<reference evidence="2 3" key="1">
    <citation type="submission" date="2018-02" db="EMBL/GenBank/DDBJ databases">
        <title>Mycoplasma marinum and Mycoplasma todarodis sp. nov., moderately halophilic and psychrotolerant mycoplasmas isolated from cephalopods.</title>
        <authorList>
            <person name="Viver T."/>
        </authorList>
    </citation>
    <scope>NUCLEOTIDE SEQUENCE [LARGE SCALE GENOMIC DNA]</scope>
    <source>
        <strain evidence="2 3">5H</strain>
    </source>
</reference>
<dbReference type="AlphaFoldDB" id="A0A4R0XJW9"/>
<sequence length="337" mass="39356">MDKLNNKNTNLEKVEQIDVEEVVNKTYEEYVEIKEQLNGNKNGEKTPWVKIKNFIYSKTHGGKTKTEMITERGGEYWADIFQKKSFVFMITAVVALVFSIGILCGQYWKGSFAYKAMNNAQKDIRVIFIVILGSSALLGIVLTILLFTYKKRLRNQRLQGVNQRKLSNILKFLEKEVVRNGIYFDFKRVKEHLKIMNSLYSKENKKTKLDVEEGKEIKVKKKTKSSKNNAAQQMLLLICTELNFIYKICRIKRHLDIVGVKMQDDNFAKVSQEKLKEIISKINTFYKSDIIENMKYDGVFKYENEVVSNKLEEFSNELIEFSENVEEGIQKLAEGRW</sequence>
<accession>A0A4R0XJW9</accession>
<evidence type="ECO:0000256" key="1">
    <source>
        <dbReference type="SAM" id="Phobius"/>
    </source>
</evidence>
<name>A0A4R0XJW9_9MOLU</name>
<keyword evidence="1" id="KW-0472">Membrane</keyword>
<protein>
    <submittedName>
        <fullName evidence="2">Uncharacterized protein</fullName>
    </submittedName>
</protein>
<proteinExistence type="predicted"/>
<dbReference type="Proteomes" id="UP000291072">
    <property type="component" value="Unassembled WGS sequence"/>
</dbReference>
<evidence type="ECO:0000313" key="3">
    <source>
        <dbReference type="Proteomes" id="UP000291072"/>
    </source>
</evidence>
<feature type="transmembrane region" description="Helical" evidence="1">
    <location>
        <begin position="128"/>
        <end position="149"/>
    </location>
</feature>
<feature type="transmembrane region" description="Helical" evidence="1">
    <location>
        <begin position="86"/>
        <end position="108"/>
    </location>
</feature>
<keyword evidence="1" id="KW-1133">Transmembrane helix</keyword>
<dbReference type="RefSeq" id="WP_131613590.1">
    <property type="nucleotide sequence ID" value="NZ_PSZP01000023.1"/>
</dbReference>
<keyword evidence="3" id="KW-1185">Reference proteome</keyword>
<keyword evidence="1" id="KW-0812">Transmembrane</keyword>
<organism evidence="2 3">
    <name type="scientific">Mycoplasma todarodis</name>
    <dbReference type="NCBI Taxonomy" id="1937191"/>
    <lineage>
        <taxon>Bacteria</taxon>
        <taxon>Bacillati</taxon>
        <taxon>Mycoplasmatota</taxon>
        <taxon>Mollicutes</taxon>
        <taxon>Mycoplasmataceae</taxon>
        <taxon>Mycoplasma</taxon>
    </lineage>
</organism>
<evidence type="ECO:0000313" key="2">
    <source>
        <dbReference type="EMBL" id="TCG10744.1"/>
    </source>
</evidence>